<organism evidence="1 2">
    <name type="scientific">Ferrimonas sediminum</name>
    <dbReference type="NCBI Taxonomy" id="718193"/>
    <lineage>
        <taxon>Bacteria</taxon>
        <taxon>Pseudomonadati</taxon>
        <taxon>Pseudomonadota</taxon>
        <taxon>Gammaproteobacteria</taxon>
        <taxon>Alteromonadales</taxon>
        <taxon>Ferrimonadaceae</taxon>
        <taxon>Ferrimonas</taxon>
    </lineage>
</organism>
<evidence type="ECO:0000313" key="1">
    <source>
        <dbReference type="EMBL" id="SDK16245.1"/>
    </source>
</evidence>
<reference evidence="2" key="1">
    <citation type="submission" date="2016-10" db="EMBL/GenBank/DDBJ databases">
        <authorList>
            <person name="Varghese N."/>
            <person name="Submissions S."/>
        </authorList>
    </citation>
    <scope>NUCLEOTIDE SEQUENCE [LARGE SCALE GENOMIC DNA]</scope>
    <source>
        <strain evidence="2">DSM 23317</strain>
    </source>
</reference>
<name>A0A1G8ZPF6_9GAMM</name>
<dbReference type="Proteomes" id="UP000199527">
    <property type="component" value="Unassembled WGS sequence"/>
</dbReference>
<evidence type="ECO:0000313" key="2">
    <source>
        <dbReference type="Proteomes" id="UP000199527"/>
    </source>
</evidence>
<proteinExistence type="predicted"/>
<sequence length="118" mass="12420">MLTTMKTNAPHLLCRLGWVLALLLTVSLPLSTFPVTAHGMPAMAAEAVMMDCASPHQSECTERCPCCVGVCPMGSLMAVVSVGHQPVQVMGSIHPLSFAPGNVSTPLNQLLRPPARVS</sequence>
<gene>
    <name evidence="1" type="ORF">SAMN04488540_12054</name>
</gene>
<accession>A0A1G8ZPF6</accession>
<keyword evidence="2" id="KW-1185">Reference proteome</keyword>
<dbReference type="AlphaFoldDB" id="A0A1G8ZPF6"/>
<dbReference type="EMBL" id="FNEM01000020">
    <property type="protein sequence ID" value="SDK16245.1"/>
    <property type="molecule type" value="Genomic_DNA"/>
</dbReference>
<protein>
    <submittedName>
        <fullName evidence="1">Uncharacterized protein</fullName>
    </submittedName>
</protein>